<evidence type="ECO:0000256" key="10">
    <source>
        <dbReference type="ARBA" id="ARBA00048933"/>
    </source>
</evidence>
<comment type="caution">
    <text evidence="15">The sequence shown here is derived from an EMBL/GenBank/DDBJ whole genome shotgun (WGS) entry which is preliminary data.</text>
</comment>
<comment type="catalytic activity">
    <reaction evidence="10 11">
        <text>2 reduced [adrenodoxin] + NADP(+) + H(+) = 2 oxidized [adrenodoxin] + NADPH</text>
        <dbReference type="Rhea" id="RHEA:42312"/>
        <dbReference type="Rhea" id="RHEA-COMP:9998"/>
        <dbReference type="Rhea" id="RHEA-COMP:9999"/>
        <dbReference type="ChEBI" id="CHEBI:15378"/>
        <dbReference type="ChEBI" id="CHEBI:33737"/>
        <dbReference type="ChEBI" id="CHEBI:33738"/>
        <dbReference type="ChEBI" id="CHEBI:57783"/>
        <dbReference type="ChEBI" id="CHEBI:58349"/>
        <dbReference type="EC" id="1.18.1.6"/>
    </reaction>
</comment>
<keyword evidence="11" id="KW-0496">Mitochondrion</keyword>
<organism evidence="15 16">
    <name type="scientific">Fasciola hepatica</name>
    <name type="common">Liver fluke</name>
    <dbReference type="NCBI Taxonomy" id="6192"/>
    <lineage>
        <taxon>Eukaryota</taxon>
        <taxon>Metazoa</taxon>
        <taxon>Spiralia</taxon>
        <taxon>Lophotrochozoa</taxon>
        <taxon>Platyhelminthes</taxon>
        <taxon>Trematoda</taxon>
        <taxon>Digenea</taxon>
        <taxon>Plagiorchiida</taxon>
        <taxon>Echinostomata</taxon>
        <taxon>Echinostomatoidea</taxon>
        <taxon>Fasciolidae</taxon>
        <taxon>Fasciola</taxon>
    </lineage>
</organism>
<feature type="binding site" evidence="13">
    <location>
        <position position="229"/>
    </location>
    <ligand>
        <name>NADP(+)</name>
        <dbReference type="ChEBI" id="CHEBI:58349"/>
    </ligand>
</feature>
<dbReference type="EC" id="1.18.1.6" evidence="4 11"/>
<feature type="binding site" evidence="13">
    <location>
        <position position="451"/>
    </location>
    <ligand>
        <name>NADP(+)</name>
        <dbReference type="ChEBI" id="CHEBI:58349"/>
    </ligand>
</feature>
<keyword evidence="6 11" id="KW-0285">Flavoprotein</keyword>
<evidence type="ECO:0000256" key="8">
    <source>
        <dbReference type="ARBA" id="ARBA00022857"/>
    </source>
</evidence>
<evidence type="ECO:0000256" key="2">
    <source>
        <dbReference type="ARBA" id="ARBA00004731"/>
    </source>
</evidence>
<feature type="binding site" evidence="13">
    <location>
        <begin position="217"/>
        <end position="218"/>
    </location>
    <ligand>
        <name>NADP(+)</name>
        <dbReference type="ChEBI" id="CHEBI:58349"/>
    </ligand>
</feature>
<dbReference type="EMBL" id="JXXN02006244">
    <property type="protein sequence ID" value="THD19507.1"/>
    <property type="molecule type" value="Genomic_DNA"/>
</dbReference>
<comment type="cofactor">
    <cofactor evidence="1 11 12">
        <name>FAD</name>
        <dbReference type="ChEBI" id="CHEBI:57692"/>
    </cofactor>
</comment>
<dbReference type="InterPro" id="IPR021163">
    <property type="entry name" value="Ferredox_Rdtase_adrenod"/>
</dbReference>
<evidence type="ECO:0000256" key="7">
    <source>
        <dbReference type="ARBA" id="ARBA00022827"/>
    </source>
</evidence>
<reference evidence="15" key="1">
    <citation type="submission" date="2019-03" db="EMBL/GenBank/DDBJ databases">
        <title>Improved annotation for the trematode Fasciola hepatica.</title>
        <authorList>
            <person name="Choi Y.-J."/>
            <person name="Martin J."/>
            <person name="Mitreva M."/>
        </authorList>
    </citation>
    <scope>NUCLEOTIDE SEQUENCE [LARGE SCALE GENOMIC DNA]</scope>
</reference>
<protein>
    <recommendedName>
        <fullName evidence="5 11">NADPH:adrenodoxin oxidoreductase, mitochondrial</fullName>
        <ecNumber evidence="4 11">1.18.1.6</ecNumber>
    </recommendedName>
</protein>
<dbReference type="InterPro" id="IPR023753">
    <property type="entry name" value="FAD/NAD-binding_dom"/>
</dbReference>
<evidence type="ECO:0000256" key="3">
    <source>
        <dbReference type="ARBA" id="ARBA00008312"/>
    </source>
</evidence>
<dbReference type="UniPathway" id="UPA00296"/>
<feature type="binding site" evidence="12">
    <location>
        <position position="444"/>
    </location>
    <ligand>
        <name>FAD</name>
        <dbReference type="ChEBI" id="CHEBI:57692"/>
    </ligand>
</feature>
<keyword evidence="16" id="KW-1185">Reference proteome</keyword>
<evidence type="ECO:0000256" key="11">
    <source>
        <dbReference type="PIRNR" id="PIRNR000362"/>
    </source>
</evidence>
<keyword evidence="7 11" id="KW-0274">FAD</keyword>
<evidence type="ECO:0000256" key="12">
    <source>
        <dbReference type="PIRSR" id="PIRSR000362-1"/>
    </source>
</evidence>
<keyword evidence="8 11" id="KW-0521">NADP</keyword>
<comment type="pathway">
    <text evidence="2">Steroid metabolism; cholesterol metabolism.</text>
</comment>
<evidence type="ECO:0000313" key="15">
    <source>
        <dbReference type="EMBL" id="THD19507.1"/>
    </source>
</evidence>
<dbReference type="PIRSF" id="PIRSF000362">
    <property type="entry name" value="FNR"/>
    <property type="match status" value="1"/>
</dbReference>
<dbReference type="Gene3D" id="3.40.50.720">
    <property type="entry name" value="NAD(P)-binding Rossmann-like Domain"/>
    <property type="match status" value="1"/>
</dbReference>
<dbReference type="GO" id="GO:0005739">
    <property type="term" value="C:mitochondrion"/>
    <property type="evidence" value="ECO:0007669"/>
    <property type="project" value="UniProtKB-SubCell"/>
</dbReference>
<feature type="binding site" evidence="12">
    <location>
        <position position="66"/>
    </location>
    <ligand>
        <name>FAD</name>
        <dbReference type="ChEBI" id="CHEBI:57692"/>
    </ligand>
</feature>
<accession>A0A4E0RDY4</accession>
<evidence type="ECO:0000256" key="9">
    <source>
        <dbReference type="ARBA" id="ARBA00023002"/>
    </source>
</evidence>
<evidence type="ECO:0000256" key="5">
    <source>
        <dbReference type="ARBA" id="ARBA00016287"/>
    </source>
</evidence>
<comment type="subcellular location">
    <subcellularLocation>
        <location evidence="11">Mitochondrion</location>
    </subcellularLocation>
</comment>
<dbReference type="AlphaFoldDB" id="A0A4E0RDY4"/>
<name>A0A4E0RDY4_FASHE</name>
<comment type="similarity">
    <text evidence="3 11">Belongs to the ferredoxin--NADP reductase type 1 family.</text>
</comment>
<dbReference type="PANTHER" id="PTHR48467:SF1">
    <property type="entry name" value="GLUTAMATE SYNTHASE 1 [NADH], CHLOROPLASTIC-LIKE"/>
    <property type="match status" value="1"/>
</dbReference>
<dbReference type="PRINTS" id="PR00419">
    <property type="entry name" value="ADXRDTASE"/>
</dbReference>
<dbReference type="SUPFAM" id="SSF51971">
    <property type="entry name" value="Nucleotide-binding domain"/>
    <property type="match status" value="2"/>
</dbReference>
<proteinExistence type="inferred from homology"/>
<keyword evidence="9 11" id="KW-0560">Oxidoreductase</keyword>
<gene>
    <name evidence="15" type="ORF">D915_009652</name>
</gene>
<feature type="domain" description="FAD/NAD(P)-binding" evidence="14">
    <location>
        <begin position="28"/>
        <end position="184"/>
    </location>
</feature>
<evidence type="ECO:0000313" key="16">
    <source>
        <dbReference type="Proteomes" id="UP000230066"/>
    </source>
</evidence>
<dbReference type="PANTHER" id="PTHR48467">
    <property type="entry name" value="GLUTAMATE SYNTHASE 1 [NADH], CHLOROPLASTIC-LIKE"/>
    <property type="match status" value="1"/>
</dbReference>
<dbReference type="Gene3D" id="3.50.50.60">
    <property type="entry name" value="FAD/NAD(P)-binding domain"/>
    <property type="match status" value="1"/>
</dbReference>
<evidence type="ECO:0000256" key="6">
    <source>
        <dbReference type="ARBA" id="ARBA00022630"/>
    </source>
</evidence>
<evidence type="ECO:0000256" key="1">
    <source>
        <dbReference type="ARBA" id="ARBA00001974"/>
    </source>
</evidence>
<sequence>MQLLRFACRVHRTLIQHCSQRLASTVPQVCIVGSGPTAFYTAQYLLRRHNAVQVDMFEKLPAPFGLLRYGVAPDHPEVKNLINTFTEVAKNRRFQFVGNVTVGKEIRLRELQRAYSAVILAYGASQDRMLNVPGEQLPGVLSAKKLVGWYNGAPGLGNFQPDLDCETVAIVGMGNVSLDVARILLSPVNRLKNTDIPEPVMAVLSTSRIRRAVLIGRRGPLQVAFTLKEVRELVHLTSSSADPLSASSSTADERQKIRVRLLPPQVITDTMGSGKTVAKIISDLPRPRRRLTQFLIDYDKTTPSQCEKHAGKFCDFLFLRSPVRIWSRECTNGGTTIGTISPNADDALTATRSVVGKIELCVNQLKGPVSSHQTASVIPDAPTEFIDCGLVVRSIGYRSVQIDPDLPFDDKYGVIKSLDLSGRVAEPLHRPAGSDASLLFCAGWAKRGAVGVIVDAAVDARETSQAVLSDLAKAELKADQRVTNKPGLDSVLSILNERGVRPVSFADWERVDAFERMTGKSLGKPREKLTTVESILRTAFAEVQEHRHGTT</sequence>
<dbReference type="GO" id="GO:0016491">
    <property type="term" value="F:oxidoreductase activity"/>
    <property type="evidence" value="ECO:0007669"/>
    <property type="project" value="UniProtKB-KW"/>
</dbReference>
<dbReference type="GO" id="GO:0008203">
    <property type="term" value="P:cholesterol metabolic process"/>
    <property type="evidence" value="ECO:0007669"/>
    <property type="project" value="UniProtKB-UniPathway"/>
</dbReference>
<dbReference type="InterPro" id="IPR036188">
    <property type="entry name" value="FAD/NAD-bd_sf"/>
</dbReference>
<feature type="binding site" evidence="12">
    <location>
        <position position="102"/>
    </location>
    <ligand>
        <name>FAD</name>
        <dbReference type="ChEBI" id="CHEBI:57692"/>
    </ligand>
</feature>
<evidence type="ECO:0000256" key="13">
    <source>
        <dbReference type="PIRSR" id="PIRSR000362-2"/>
    </source>
</evidence>
<evidence type="ECO:0000256" key="4">
    <source>
        <dbReference type="ARBA" id="ARBA00013219"/>
    </source>
</evidence>
<dbReference type="Pfam" id="PF07992">
    <property type="entry name" value="Pyr_redox_2"/>
    <property type="match status" value="1"/>
</dbReference>
<evidence type="ECO:0000259" key="14">
    <source>
        <dbReference type="Pfam" id="PF07992"/>
    </source>
</evidence>
<feature type="binding site" evidence="12">
    <location>
        <position position="58"/>
    </location>
    <ligand>
        <name>FAD</name>
        <dbReference type="ChEBI" id="CHEBI:57692"/>
    </ligand>
</feature>
<feature type="binding site" evidence="12">
    <location>
        <begin position="451"/>
        <end position="453"/>
    </location>
    <ligand>
        <name>FAD</name>
        <dbReference type="ChEBI" id="CHEBI:57692"/>
    </ligand>
</feature>
<dbReference type="InterPro" id="IPR055275">
    <property type="entry name" value="Ferredox_Rdtase"/>
</dbReference>
<dbReference type="Proteomes" id="UP000230066">
    <property type="component" value="Unassembled WGS sequence"/>
</dbReference>